<evidence type="ECO:0000313" key="1">
    <source>
        <dbReference type="EMBL" id="AKH97671.1"/>
    </source>
</evidence>
<dbReference type="Pfam" id="PF23424">
    <property type="entry name" value="DUF7112"/>
    <property type="match status" value="1"/>
</dbReference>
<evidence type="ECO:0000313" key="3">
    <source>
        <dbReference type="Proteomes" id="UP000060390"/>
    </source>
</evidence>
<dbReference type="InterPro" id="IPR055536">
    <property type="entry name" value="DUF7112"/>
</dbReference>
<gene>
    <name evidence="2" type="ORF">HLASA_1172</name>
    <name evidence="1" type="ORF">HLASF_1184</name>
</gene>
<organism evidence="1 4">
    <name type="scientific">Halanaeroarchaeum sulfurireducens</name>
    <dbReference type="NCBI Taxonomy" id="1604004"/>
    <lineage>
        <taxon>Archaea</taxon>
        <taxon>Methanobacteriati</taxon>
        <taxon>Methanobacteriota</taxon>
        <taxon>Stenosarchaea group</taxon>
        <taxon>Halobacteria</taxon>
        <taxon>Halobacteriales</taxon>
        <taxon>Halobacteriaceae</taxon>
        <taxon>Halanaeroarchaeum</taxon>
    </lineage>
</organism>
<dbReference type="EMBL" id="CP008874">
    <property type="protein sequence ID" value="AKH97671.1"/>
    <property type="molecule type" value="Genomic_DNA"/>
</dbReference>
<reference evidence="1 4" key="1">
    <citation type="journal article" date="2015" name="ISME J.">
        <title>Elemental sulfur and acetate can support life of a novel strictly anaerobic haloarchaeon.</title>
        <authorList>
            <person name="Sorokin D.Y."/>
            <person name="Kublanov I.V."/>
            <person name="Gavrilov S.N."/>
            <person name="Rojo D."/>
            <person name="Roman P."/>
            <person name="Golyshin P.N."/>
            <person name="Slepak V.Z."/>
            <person name="Smedile F."/>
            <person name="Ferrer M."/>
            <person name="Messina E."/>
            <person name="La Cono V."/>
            <person name="Yakimov M.M."/>
        </authorList>
    </citation>
    <scope>NUCLEOTIDE SEQUENCE [LARGE SCALE GENOMIC DNA]</scope>
    <source>
        <strain evidence="1 4">HSR2</strain>
    </source>
</reference>
<name>A0A0F7P964_9EURY</name>
<protein>
    <submittedName>
        <fullName evidence="1">Uncharacterized protein</fullName>
    </submittedName>
</protein>
<proteinExistence type="predicted"/>
<dbReference type="KEGG" id="hsf:HLASA_1172"/>
<evidence type="ECO:0000313" key="4">
    <source>
        <dbReference type="Proteomes" id="UP000069906"/>
    </source>
</evidence>
<dbReference type="EMBL" id="CP011564">
    <property type="protein sequence ID" value="ALG82066.1"/>
    <property type="molecule type" value="Genomic_DNA"/>
</dbReference>
<dbReference type="Proteomes" id="UP000069906">
    <property type="component" value="Chromosome"/>
</dbReference>
<reference evidence="2 3" key="3">
    <citation type="journal article" date="2016" name="Stand. Genomic Sci.">
        <title>Complete genome sequence of 'Halanaeroarchaeum sulfurireducens' M27-SA2, a sulfur-reducing and acetate-oxidizing haloarchaeon from the deep-sea hypersaline anoxic lake Medee.</title>
        <authorList>
            <person name="Messina E."/>
            <person name="Sorokin D.Y."/>
            <person name="Kublanov I.V."/>
            <person name="Toshchakov S."/>
            <person name="Lopatina A."/>
            <person name="Arcadi E."/>
            <person name="Smedile F."/>
            <person name="La Spada G."/>
            <person name="La Cono V."/>
            <person name="Yakimov M.M."/>
        </authorList>
    </citation>
    <scope>NUCLEOTIDE SEQUENCE [LARGE SCALE GENOMIC DNA]</scope>
    <source>
        <strain evidence="2 3">M27-SA2</strain>
    </source>
</reference>
<dbReference type="GeneID" id="26010520"/>
<sequence length="144" mass="15322">MPDRVTHDHPTIETLDATLGRYGGTHRPEIRLPPTDAVPTGTVIRVVLDGTEYRSQIEAGSDGGPVIRGAYETPRLARNPGTATDALKPWVDERDLEFGRTVHVDVIDAGHAVGLRAPGEAATYASTSSPADSLAAIAEDLEDQ</sequence>
<keyword evidence="4" id="KW-1185">Reference proteome</keyword>
<dbReference type="STRING" id="1604004.HLASA_1172"/>
<dbReference type="AlphaFoldDB" id="A0A0F7P964"/>
<accession>A0A0F7P964</accession>
<evidence type="ECO:0000313" key="2">
    <source>
        <dbReference type="EMBL" id="ALG82066.1"/>
    </source>
</evidence>
<dbReference type="HOGENOM" id="CLU_147794_0_0_2"/>
<dbReference type="Proteomes" id="UP000060390">
    <property type="component" value="Chromosome"/>
</dbReference>
<dbReference type="OrthoDB" id="198318at2157"/>
<dbReference type="RefSeq" id="WP_050048400.1">
    <property type="nucleotide sequence ID" value="NZ_CP008874.1"/>
</dbReference>
<reference evidence="3" key="2">
    <citation type="submission" date="2015-05" db="EMBL/GenBank/DDBJ databases">
        <title>Complete genome sequence of Halanaeroarchaeum sulfurireducens type strain M27-SA2, a sulfate-reducer haloarchaeon from marine anoxic lake Medee.</title>
        <authorList>
            <person name="Messina E."/>
            <person name="Kublanov I.V."/>
            <person name="Toshchakov S."/>
            <person name="Arcadi E."/>
            <person name="La Spada G."/>
            <person name="La Cono V."/>
            <person name="Yakimov M.M."/>
        </authorList>
    </citation>
    <scope>NUCLEOTIDE SEQUENCE [LARGE SCALE GENOMIC DNA]</scope>
    <source>
        <strain evidence="3">M27-SA2</strain>
    </source>
</reference>
<dbReference type="KEGG" id="hsu:HLASF_1184"/>